<feature type="compositionally biased region" description="Polar residues" evidence="2">
    <location>
        <begin position="417"/>
        <end position="433"/>
    </location>
</feature>
<dbReference type="AlphaFoldDB" id="A0A4U6U351"/>
<gene>
    <name evidence="3" type="ORF">SEVIR_6G040900v2</name>
</gene>
<dbReference type="Gramene" id="TKW08695">
    <property type="protein sequence ID" value="TKW08695"/>
    <property type="gene ID" value="SEVIR_6G040900v2"/>
</dbReference>
<protein>
    <submittedName>
        <fullName evidence="3">Uncharacterized protein</fullName>
    </submittedName>
</protein>
<dbReference type="PANTHER" id="PTHR36143:SF4">
    <property type="entry name" value="OS08G0177500 PROTEIN"/>
    <property type="match status" value="1"/>
</dbReference>
<proteinExistence type="predicted"/>
<dbReference type="EMBL" id="CM016557">
    <property type="protein sequence ID" value="TKW08695.1"/>
    <property type="molecule type" value="Genomic_DNA"/>
</dbReference>
<accession>A0A4U6U351</accession>
<feature type="compositionally biased region" description="Polar residues" evidence="2">
    <location>
        <begin position="459"/>
        <end position="473"/>
    </location>
</feature>
<reference evidence="3" key="1">
    <citation type="submission" date="2019-03" db="EMBL/GenBank/DDBJ databases">
        <title>WGS assembly of Setaria viridis.</title>
        <authorList>
            <person name="Huang P."/>
            <person name="Jenkins J."/>
            <person name="Grimwood J."/>
            <person name="Barry K."/>
            <person name="Healey A."/>
            <person name="Mamidi S."/>
            <person name="Sreedasyam A."/>
            <person name="Shu S."/>
            <person name="Feldman M."/>
            <person name="Wu J."/>
            <person name="Yu Y."/>
            <person name="Chen C."/>
            <person name="Johnson J."/>
            <person name="Rokhsar D."/>
            <person name="Baxter I."/>
            <person name="Schmutz J."/>
            <person name="Brutnell T."/>
            <person name="Kellogg E."/>
        </authorList>
    </citation>
    <scope>NUCLEOTIDE SEQUENCE [LARGE SCALE GENOMIC DNA]</scope>
</reference>
<feature type="compositionally biased region" description="Basic and acidic residues" evidence="2">
    <location>
        <begin position="358"/>
        <end position="367"/>
    </location>
</feature>
<dbReference type="OMA" id="KGYAMAN"/>
<name>A0A4U6U351_SETVI</name>
<dbReference type="Gene3D" id="1.10.287.1490">
    <property type="match status" value="1"/>
</dbReference>
<organism evidence="3 4">
    <name type="scientific">Setaria viridis</name>
    <name type="common">Green bristlegrass</name>
    <name type="synonym">Setaria italica subsp. viridis</name>
    <dbReference type="NCBI Taxonomy" id="4556"/>
    <lineage>
        <taxon>Eukaryota</taxon>
        <taxon>Viridiplantae</taxon>
        <taxon>Streptophyta</taxon>
        <taxon>Embryophyta</taxon>
        <taxon>Tracheophyta</taxon>
        <taxon>Spermatophyta</taxon>
        <taxon>Magnoliopsida</taxon>
        <taxon>Liliopsida</taxon>
        <taxon>Poales</taxon>
        <taxon>Poaceae</taxon>
        <taxon>PACMAD clade</taxon>
        <taxon>Panicoideae</taxon>
        <taxon>Panicodae</taxon>
        <taxon>Paniceae</taxon>
        <taxon>Cenchrinae</taxon>
        <taxon>Setaria</taxon>
    </lineage>
</organism>
<sequence>MDGSKYRSKSYAMANAGRKLPYAFLLLLVLAAGVLSVVVLQKVREQRIFAGRLQERDRQLVSLRILLQKEKAFNREMKRKLEEMKATTTSLRTQKIEQKTKLKGLEATIANLKKTQKELEAALTEKDSHINLMEEAATNLKKARKELEATLKEKDRHIRQMDEKATNAMNTKNELEAILRQKDSRIRRMEEKATGSNPDQMAALMEILQRKEAELEEIKTRFQDYKKTDRVAVNSMSTPVQTNNTRATPDIVVVKKPMNSSSVGKSEEKRSANSTVVESAKSEEKRAANTTVVENAKPEEKGSANTTVAESVKPEVKRSANTTVVESAKPEEKRSANTTVVESAKPEEKRSTNTTVVESKHPKDRSLEEKPVKLTTKMEDVGIQGNLDDFDEDIDFDDIYGESHSKKAGPPRRNKKFLTNNVDGIGQSGNSLDQDSDRVRYNRLLEKASAKLAKETKKNNTNVHAGHTTSEKSVQGMAGAADVKPSINMPLNNDEARQQNRKQKKKKSKSKRKKTGDTADTNVGVEVAKQRTPDGTLVSK</sequence>
<keyword evidence="4" id="KW-1185">Reference proteome</keyword>
<dbReference type="Proteomes" id="UP000298652">
    <property type="component" value="Chromosome 6"/>
</dbReference>
<feature type="region of interest" description="Disordered" evidence="2">
    <location>
        <begin position="401"/>
        <end position="437"/>
    </location>
</feature>
<feature type="region of interest" description="Disordered" evidence="2">
    <location>
        <begin position="453"/>
        <end position="540"/>
    </location>
</feature>
<evidence type="ECO:0000256" key="1">
    <source>
        <dbReference type="SAM" id="Coils"/>
    </source>
</evidence>
<evidence type="ECO:0000313" key="4">
    <source>
        <dbReference type="Proteomes" id="UP000298652"/>
    </source>
</evidence>
<evidence type="ECO:0000256" key="2">
    <source>
        <dbReference type="SAM" id="MobiDB-lite"/>
    </source>
</evidence>
<evidence type="ECO:0000313" key="3">
    <source>
        <dbReference type="EMBL" id="TKW08695.1"/>
    </source>
</evidence>
<feature type="coiled-coil region" evidence="1">
    <location>
        <begin position="67"/>
        <end position="228"/>
    </location>
</feature>
<feature type="compositionally biased region" description="Basic residues" evidence="2">
    <location>
        <begin position="499"/>
        <end position="514"/>
    </location>
</feature>
<feature type="compositionally biased region" description="Basic residues" evidence="2">
    <location>
        <begin position="406"/>
        <end position="416"/>
    </location>
</feature>
<dbReference type="PANTHER" id="PTHR36143">
    <property type="entry name" value="OS08G0177500 PROTEIN"/>
    <property type="match status" value="1"/>
</dbReference>
<feature type="region of interest" description="Disordered" evidence="2">
    <location>
        <begin position="256"/>
        <end position="367"/>
    </location>
</feature>
<keyword evidence="1" id="KW-0175">Coiled coil</keyword>